<evidence type="ECO:0000256" key="8">
    <source>
        <dbReference type="ARBA" id="ARBA00035585"/>
    </source>
</evidence>
<keyword evidence="10" id="KW-0915">Sodium</keyword>
<keyword evidence="5 10" id="KW-0472">Membrane</keyword>
<proteinExistence type="inferred from homology"/>
<feature type="transmembrane region" description="Helical" evidence="10">
    <location>
        <begin position="100"/>
        <end position="127"/>
    </location>
</feature>
<comment type="activity regulation">
    <text evidence="10">Na(+) is not transported, but it plays an essential structural role and its presence is essential for fluoride channel function.</text>
</comment>
<evidence type="ECO:0000313" key="12">
    <source>
        <dbReference type="Proteomes" id="UP000319313"/>
    </source>
</evidence>
<dbReference type="GO" id="GO:0005886">
    <property type="term" value="C:plasma membrane"/>
    <property type="evidence" value="ECO:0007669"/>
    <property type="project" value="UniProtKB-SubCell"/>
</dbReference>
<keyword evidence="10" id="KW-0479">Metal-binding</keyword>
<dbReference type="NCBIfam" id="TIGR00494">
    <property type="entry name" value="crcB"/>
    <property type="match status" value="1"/>
</dbReference>
<sequence length="137" mass="15213">MSDLNDVFAIVAGAVPGALSRYHITEWTKAKFGLRFPYGTFIINLTGCLAIGFFVAILPKFTFYSHELDLMVRTGFLGAYTTFSTYSLDILILWRNQQNFLSLIFAVSSIIFGLIAVRIGAAIAQVFPVEFSNLLTI</sequence>
<organism evidence="11 12">
    <name type="scientific">Microcystis aeruginosa Ma_SC_T_19800800_S464</name>
    <dbReference type="NCBI Taxonomy" id="2486257"/>
    <lineage>
        <taxon>Bacteria</taxon>
        <taxon>Bacillati</taxon>
        <taxon>Cyanobacteriota</taxon>
        <taxon>Cyanophyceae</taxon>
        <taxon>Oscillatoriophycideae</taxon>
        <taxon>Chroococcales</taxon>
        <taxon>Microcystaceae</taxon>
        <taxon>Microcystis</taxon>
    </lineage>
</organism>
<dbReference type="GO" id="GO:0062054">
    <property type="term" value="F:fluoride channel activity"/>
    <property type="evidence" value="ECO:0007669"/>
    <property type="project" value="UniProtKB-UniRule"/>
</dbReference>
<dbReference type="Proteomes" id="UP000319313">
    <property type="component" value="Unassembled WGS sequence"/>
</dbReference>
<keyword evidence="6 10" id="KW-0407">Ion channel</keyword>
<protein>
    <recommendedName>
        <fullName evidence="10">Fluoride-specific ion channel FluC</fullName>
    </recommendedName>
</protein>
<evidence type="ECO:0000256" key="3">
    <source>
        <dbReference type="ARBA" id="ARBA00022692"/>
    </source>
</evidence>
<keyword evidence="4 10" id="KW-1133">Transmembrane helix</keyword>
<evidence type="ECO:0000256" key="7">
    <source>
        <dbReference type="ARBA" id="ARBA00035120"/>
    </source>
</evidence>
<feature type="transmembrane region" description="Helical" evidence="10">
    <location>
        <begin position="70"/>
        <end position="93"/>
    </location>
</feature>
<dbReference type="PANTHER" id="PTHR28259">
    <property type="entry name" value="FLUORIDE EXPORT PROTEIN 1-RELATED"/>
    <property type="match status" value="1"/>
</dbReference>
<evidence type="ECO:0000256" key="10">
    <source>
        <dbReference type="HAMAP-Rule" id="MF_00454"/>
    </source>
</evidence>
<feature type="transmembrane region" description="Helical" evidence="10">
    <location>
        <begin position="36"/>
        <end position="58"/>
    </location>
</feature>
<feature type="binding site" evidence="10">
    <location>
        <position position="78"/>
    </location>
    <ligand>
        <name>Na(+)</name>
        <dbReference type="ChEBI" id="CHEBI:29101"/>
        <note>structural</note>
    </ligand>
</feature>
<feature type="binding site" evidence="10">
    <location>
        <position position="81"/>
    </location>
    <ligand>
        <name>Na(+)</name>
        <dbReference type="ChEBI" id="CHEBI:29101"/>
        <note>structural</note>
    </ligand>
</feature>
<keyword evidence="10" id="KW-0406">Ion transport</keyword>
<dbReference type="GO" id="GO:0046872">
    <property type="term" value="F:metal ion binding"/>
    <property type="evidence" value="ECO:0007669"/>
    <property type="project" value="UniProtKB-KW"/>
</dbReference>
<dbReference type="PANTHER" id="PTHR28259:SF1">
    <property type="entry name" value="FLUORIDE EXPORT PROTEIN 1-RELATED"/>
    <property type="match status" value="1"/>
</dbReference>
<gene>
    <name evidence="10 11" type="primary">crcB</name>
    <name evidence="10" type="synonym">fluC</name>
    <name evidence="11" type="ORF">EWV81_07370</name>
</gene>
<name>A0A552DZD7_MICAE</name>
<dbReference type="EMBL" id="SFBL01000060">
    <property type="protein sequence ID" value="TRU27531.1"/>
    <property type="molecule type" value="Genomic_DNA"/>
</dbReference>
<dbReference type="HAMAP" id="MF_00454">
    <property type="entry name" value="FluC"/>
    <property type="match status" value="1"/>
</dbReference>
<keyword evidence="10" id="KW-0813">Transport</keyword>
<evidence type="ECO:0000256" key="9">
    <source>
        <dbReference type="ARBA" id="ARBA00049940"/>
    </source>
</evidence>
<comment type="subcellular location">
    <subcellularLocation>
        <location evidence="1 10">Cell membrane</location>
        <topology evidence="1 10">Multi-pass membrane protein</topology>
    </subcellularLocation>
</comment>
<keyword evidence="2 10" id="KW-1003">Cell membrane</keyword>
<evidence type="ECO:0000256" key="6">
    <source>
        <dbReference type="ARBA" id="ARBA00023303"/>
    </source>
</evidence>
<dbReference type="Pfam" id="PF02537">
    <property type="entry name" value="CRCB"/>
    <property type="match status" value="1"/>
</dbReference>
<keyword evidence="3 10" id="KW-0812">Transmembrane</keyword>
<evidence type="ECO:0000256" key="2">
    <source>
        <dbReference type="ARBA" id="ARBA00022475"/>
    </source>
</evidence>
<evidence type="ECO:0000256" key="4">
    <source>
        <dbReference type="ARBA" id="ARBA00022989"/>
    </source>
</evidence>
<accession>A0A552DZD7</accession>
<dbReference type="InterPro" id="IPR003691">
    <property type="entry name" value="FluC"/>
</dbReference>
<comment type="catalytic activity">
    <reaction evidence="8">
        <text>fluoride(in) = fluoride(out)</text>
        <dbReference type="Rhea" id="RHEA:76159"/>
        <dbReference type="ChEBI" id="CHEBI:17051"/>
    </reaction>
    <physiologicalReaction direction="left-to-right" evidence="8">
        <dbReference type="Rhea" id="RHEA:76160"/>
    </physiologicalReaction>
</comment>
<dbReference type="GO" id="GO:0140114">
    <property type="term" value="P:cellular detoxification of fluoride"/>
    <property type="evidence" value="ECO:0007669"/>
    <property type="project" value="UniProtKB-UniRule"/>
</dbReference>
<dbReference type="AlphaFoldDB" id="A0A552DZD7"/>
<evidence type="ECO:0000256" key="1">
    <source>
        <dbReference type="ARBA" id="ARBA00004651"/>
    </source>
</evidence>
<reference evidence="11 12" key="1">
    <citation type="submission" date="2019-01" db="EMBL/GenBank/DDBJ databases">
        <title>Coherence of Microcystis species and biogeography revealed through population genomics.</title>
        <authorList>
            <person name="Perez-Carrascal O.M."/>
            <person name="Terrat Y."/>
            <person name="Giani A."/>
            <person name="Fortin N."/>
            <person name="Tromas N."/>
            <person name="Shapiro B.J."/>
        </authorList>
    </citation>
    <scope>NUCLEOTIDE SEQUENCE [LARGE SCALE GENOMIC DNA]</scope>
    <source>
        <strain evidence="11">Ma_SC_T_19800800_S464</strain>
    </source>
</reference>
<evidence type="ECO:0000313" key="11">
    <source>
        <dbReference type="EMBL" id="TRU27531.1"/>
    </source>
</evidence>
<comment type="function">
    <text evidence="9 10">Fluoride-specific ion channel. Important for reducing fluoride concentration in the cell, thus reducing its toxicity.</text>
</comment>
<comment type="similarity">
    <text evidence="7 10">Belongs to the fluoride channel Fluc/FEX (TC 1.A.43) family.</text>
</comment>
<evidence type="ECO:0000256" key="5">
    <source>
        <dbReference type="ARBA" id="ARBA00023136"/>
    </source>
</evidence>
<comment type="caution">
    <text evidence="11">The sequence shown here is derived from an EMBL/GenBank/DDBJ whole genome shotgun (WGS) entry which is preliminary data.</text>
</comment>